<keyword evidence="2" id="KW-1185">Reference proteome</keyword>
<protein>
    <submittedName>
        <fullName evidence="1">Uncharacterized protein</fullName>
    </submittedName>
</protein>
<dbReference type="EMBL" id="CP036432">
    <property type="protein sequence ID" value="QDV84133.1"/>
    <property type="molecule type" value="Genomic_DNA"/>
</dbReference>
<reference evidence="1 2" key="1">
    <citation type="submission" date="2019-02" db="EMBL/GenBank/DDBJ databases">
        <title>Deep-cultivation of Planctomycetes and their phenomic and genomic characterization uncovers novel biology.</title>
        <authorList>
            <person name="Wiegand S."/>
            <person name="Jogler M."/>
            <person name="Boedeker C."/>
            <person name="Pinto D."/>
            <person name="Vollmers J."/>
            <person name="Rivas-Marin E."/>
            <person name="Kohn T."/>
            <person name="Peeters S.H."/>
            <person name="Heuer A."/>
            <person name="Rast P."/>
            <person name="Oberbeckmann S."/>
            <person name="Bunk B."/>
            <person name="Jeske O."/>
            <person name="Meyerdierks A."/>
            <person name="Storesund J.E."/>
            <person name="Kallscheuer N."/>
            <person name="Luecker S."/>
            <person name="Lage O.M."/>
            <person name="Pohl T."/>
            <person name="Merkel B.J."/>
            <person name="Hornburger P."/>
            <person name="Mueller R.-W."/>
            <person name="Bruemmer F."/>
            <person name="Labrenz M."/>
            <person name="Spormann A.M."/>
            <person name="Op den Camp H."/>
            <person name="Overmann J."/>
            <person name="Amann R."/>
            <person name="Jetten M.S.M."/>
            <person name="Mascher T."/>
            <person name="Medema M.H."/>
            <person name="Devos D.P."/>
            <person name="Kaster A.-K."/>
            <person name="Ovreas L."/>
            <person name="Rohde M."/>
            <person name="Galperin M.Y."/>
            <person name="Jogler C."/>
        </authorList>
    </citation>
    <scope>NUCLEOTIDE SEQUENCE [LARGE SCALE GENOMIC DNA]</scope>
    <source>
        <strain evidence="1 2">TBK1r</strain>
    </source>
</reference>
<name>A0ABX5XQ51_9BACT</name>
<accession>A0ABX5XQ51</accession>
<gene>
    <name evidence="1" type="ORF">TBK1r_30780</name>
</gene>
<organism evidence="1 2">
    <name type="scientific">Stieleria magnilauensis</name>
    <dbReference type="NCBI Taxonomy" id="2527963"/>
    <lineage>
        <taxon>Bacteria</taxon>
        <taxon>Pseudomonadati</taxon>
        <taxon>Planctomycetota</taxon>
        <taxon>Planctomycetia</taxon>
        <taxon>Pirellulales</taxon>
        <taxon>Pirellulaceae</taxon>
        <taxon>Stieleria</taxon>
    </lineage>
</organism>
<evidence type="ECO:0000313" key="1">
    <source>
        <dbReference type="EMBL" id="QDV84133.1"/>
    </source>
</evidence>
<sequence>MPELYRGLEHPYCQPFDPGAGALPPRVTRRTDGNLECRERWVGTAPAVAVGLEAGWLIAKKPDAADAKTDDAKTDDASPRCLQLATGQWCLPIWATWFPSPGPAVIYASDLGYRIGQSVEIIYLQRDRQNETVPRLQS</sequence>
<evidence type="ECO:0000313" key="2">
    <source>
        <dbReference type="Proteomes" id="UP000318081"/>
    </source>
</evidence>
<dbReference type="RefSeq" id="WP_145211970.1">
    <property type="nucleotide sequence ID" value="NZ_CP036432.1"/>
</dbReference>
<proteinExistence type="predicted"/>
<dbReference type="Proteomes" id="UP000318081">
    <property type="component" value="Chromosome"/>
</dbReference>